<evidence type="ECO:0000256" key="4">
    <source>
        <dbReference type="ARBA" id="ARBA00022840"/>
    </source>
</evidence>
<dbReference type="PANTHER" id="PTHR43788:SF8">
    <property type="entry name" value="DNA-BINDING PROTEIN SMUBP-2"/>
    <property type="match status" value="1"/>
</dbReference>
<dbReference type="CDD" id="cd18808">
    <property type="entry name" value="SF1_C_Upf1"/>
    <property type="match status" value="1"/>
</dbReference>
<evidence type="ECO:0000313" key="6">
    <source>
        <dbReference type="EMBL" id="PDW03186.1"/>
    </source>
</evidence>
<comment type="caution">
    <text evidence="6">The sequence shown here is derived from an EMBL/GenBank/DDBJ whole genome shotgun (WGS) entry which is preliminary data.</text>
</comment>
<dbReference type="GO" id="GO:0016787">
    <property type="term" value="F:hydrolase activity"/>
    <property type="evidence" value="ECO:0007669"/>
    <property type="project" value="UniProtKB-KW"/>
</dbReference>
<dbReference type="GO" id="GO:0043139">
    <property type="term" value="F:5'-3' DNA helicase activity"/>
    <property type="evidence" value="ECO:0007669"/>
    <property type="project" value="TreeGrafter"/>
</dbReference>
<dbReference type="GO" id="GO:0005524">
    <property type="term" value="F:ATP binding"/>
    <property type="evidence" value="ECO:0007669"/>
    <property type="project" value="UniProtKB-KW"/>
</dbReference>
<evidence type="ECO:0000256" key="3">
    <source>
        <dbReference type="ARBA" id="ARBA00022806"/>
    </source>
</evidence>
<dbReference type="InterPro" id="IPR050534">
    <property type="entry name" value="Coronavir_polyprotein_1ab"/>
</dbReference>
<dbReference type="CDD" id="cd17934">
    <property type="entry name" value="DEXXQc_Upf1-like"/>
    <property type="match status" value="1"/>
</dbReference>
<evidence type="ECO:0000256" key="1">
    <source>
        <dbReference type="ARBA" id="ARBA00022741"/>
    </source>
</evidence>
<keyword evidence="1" id="KW-0547">Nucleotide-binding</keyword>
<sequence length="1397" mass="157257">MTQKFHLTASIIVSHFKHRCDRRLRWGVVAKQDRGKPGLGWNVPAHLRSHNRPGIGLLMAAGDAFELERVQALEASLTTTPPLPGLEQRLHHAGLQQERGRTRVVPLPLNDTIALLRQPTPPRFIAQVDINLANHQAIAERFLRQFGLDPNQIELGVSRPDLLELLPATPDQPQRRVRVWDFKGSQVPRHEHYIQVAFYTLLLEAVLAEFGLPDLVVDPQLAVIEARRERTICELAPYRLALSDFLCNRLPALLALPAAEAHFHVHAGCTLCEYLEECRTQANAAFDLSRLPYISSESKHHLLAAGVRSHTDLVGLDPERDQQRIEQLRQLSHDLASNLVRYLAAAQALHDGTPRLLATHSFQMPAYEDVRVVISAEQDGVTGTCFALGLKSYEGWDEGRGRPLGQEHVFIAEHEGDEVAMLLPFLQTLNRLLEALDAENEAQRGQPLDSDPRIAAAAQTHLAAQTELADFKQTHAAALRKRDANATALRAKRTELEQAEKEAAKELKLACSLVQREQRRAQKRLHFYFYDTLDLLVLKGLIERHMFASEPPELRVELDNLMRLFPPEAVLPDAETFRSIPATIVVLLLRKLIALPIPYAYDLREVAQCYQPHKGGFSFRTRYGFSWEHSNQIAFERIHDVWRNQDFTYTQRGKAVRLTPKEIVREIGQAVRAKLRASDAIIRRIKTDFKEQLLLRKEPFRLYKLGDPLQAQMLEALRIFTTLEVSHEELATKQRHTLPVSDRVASFVCLSGLRALTDDLDAEGCLWFTFDPVAADAKFEPGDFNLVLTPSDQPHILLSEIDGELFNTTSNRWRFAPYKVTLCAYDLHSNPPRVQLKAEHPPQFRKVFEPDQTYVLDRLFVDYNSPKVFEVLQRIASAPAPAAHLHALMATATNPAWQPWMPDVVGLEDAMRQLISASGSDPDGLLNEGQWQAWRGVFREPLTLVWGPPGTGKTHTIAHMLIGAILAARIQQRPVRVLVSAFTHHAINNVLRKVGELTARYGLGADLVQLGKLQRNAPAGPDPELPGVLPLDTKSFSNSLENASPCQIVGATVWALHHAMQQAGDLLQAWFDLILIDEASQMKLPDALIAFAASKASAQIILAGDDRQLPPIIHGDYPEEQQHLLSSVFAFVRQRVEVERPELEARILFQLEANFRMNEPLTAYPRDVLYHGRFFATKPAIRIATSSMLQAATDDLVDFLLHPERAVILVRYQPPHSYTARNPLEAALATQIVVRLRDLLIDQRSNLVYDAAQFSAEGVAILAPHRAQNSAIRQQLRNVGFDSANQPMPLVDTVDKLQGQERDVIIMSYGVTDSEYAEMEAEFLLSSKRFNVAATRARHKLIVLCADTILDLVPTDPQVLNDAMMLKEFRRYCDSGMRRLRWPGGEGEVVVQWKDFG</sequence>
<dbReference type="RefSeq" id="WP_097643966.1">
    <property type="nucleotide sequence ID" value="NZ_NQWI01000037.1"/>
</dbReference>
<dbReference type="SUPFAM" id="SSF52540">
    <property type="entry name" value="P-loop containing nucleoside triphosphate hydrolases"/>
    <property type="match status" value="1"/>
</dbReference>
<proteinExistence type="predicted"/>
<dbReference type="Gene3D" id="3.40.50.300">
    <property type="entry name" value="P-loop containing nucleotide triphosphate hydrolases"/>
    <property type="match status" value="2"/>
</dbReference>
<dbReference type="OrthoDB" id="9757917at2"/>
<dbReference type="PANTHER" id="PTHR43788">
    <property type="entry name" value="DNA2/NAM7 HELICASE FAMILY MEMBER"/>
    <property type="match status" value="1"/>
</dbReference>
<dbReference type="Proteomes" id="UP000220527">
    <property type="component" value="Unassembled WGS sequence"/>
</dbReference>
<reference evidence="7" key="1">
    <citation type="submission" date="2017-08" db="EMBL/GenBank/DDBJ databases">
        <authorList>
            <person name="Grouzdev D.S."/>
            <person name="Gaisin V.A."/>
            <person name="Rysina M.S."/>
            <person name="Gorlenko V.M."/>
        </authorList>
    </citation>
    <scope>NUCLEOTIDE SEQUENCE [LARGE SCALE GENOMIC DNA]</scope>
    <source>
        <strain evidence="7">Kir15-3F</strain>
    </source>
</reference>
<protein>
    <recommendedName>
        <fullName evidence="5">AAA+ ATPase domain-containing protein</fullName>
    </recommendedName>
</protein>
<evidence type="ECO:0000259" key="5">
    <source>
        <dbReference type="SMART" id="SM00382"/>
    </source>
</evidence>
<name>A0A2A6RJW9_9CHLR</name>
<dbReference type="EMBL" id="NQWI01000037">
    <property type="protein sequence ID" value="PDW03186.1"/>
    <property type="molecule type" value="Genomic_DNA"/>
</dbReference>
<dbReference type="Pfam" id="PF13245">
    <property type="entry name" value="AAA_19"/>
    <property type="match status" value="1"/>
</dbReference>
<dbReference type="Pfam" id="PF13087">
    <property type="entry name" value="AAA_12"/>
    <property type="match status" value="1"/>
</dbReference>
<evidence type="ECO:0000313" key="7">
    <source>
        <dbReference type="Proteomes" id="UP000220527"/>
    </source>
</evidence>
<gene>
    <name evidence="6" type="ORF">CJ255_10005</name>
</gene>
<dbReference type="InterPro" id="IPR003593">
    <property type="entry name" value="AAA+_ATPase"/>
</dbReference>
<keyword evidence="2" id="KW-0378">Hydrolase</keyword>
<dbReference type="InterPro" id="IPR047187">
    <property type="entry name" value="SF1_C_Upf1"/>
</dbReference>
<keyword evidence="3" id="KW-0347">Helicase</keyword>
<evidence type="ECO:0000256" key="2">
    <source>
        <dbReference type="ARBA" id="ARBA00022801"/>
    </source>
</evidence>
<accession>A0A2A6RJW9</accession>
<dbReference type="InterPro" id="IPR027417">
    <property type="entry name" value="P-loop_NTPase"/>
</dbReference>
<feature type="domain" description="AAA+ ATPase" evidence="5">
    <location>
        <begin position="939"/>
        <end position="1142"/>
    </location>
</feature>
<keyword evidence="4" id="KW-0067">ATP-binding</keyword>
<organism evidence="6 7">
    <name type="scientific">Candidatus Viridilinea mediisalina</name>
    <dbReference type="NCBI Taxonomy" id="2024553"/>
    <lineage>
        <taxon>Bacteria</taxon>
        <taxon>Bacillati</taxon>
        <taxon>Chloroflexota</taxon>
        <taxon>Chloroflexia</taxon>
        <taxon>Chloroflexales</taxon>
        <taxon>Chloroflexineae</taxon>
        <taxon>Oscillochloridaceae</taxon>
        <taxon>Candidatus Viridilinea</taxon>
    </lineage>
</organism>
<dbReference type="SMART" id="SM00382">
    <property type="entry name" value="AAA"/>
    <property type="match status" value="1"/>
</dbReference>
<dbReference type="InterPro" id="IPR041679">
    <property type="entry name" value="DNA2/NAM7-like_C"/>
</dbReference>
<keyword evidence="7" id="KW-1185">Reference proteome</keyword>